<dbReference type="InterPro" id="IPR036890">
    <property type="entry name" value="HATPase_C_sf"/>
</dbReference>
<dbReference type="InParanoid" id="A0A2J6SQV8"/>
<dbReference type="NCBIfam" id="NF047352">
    <property type="entry name" value="P_loop_sacsin"/>
    <property type="match status" value="1"/>
</dbReference>
<evidence type="ECO:0000313" key="2">
    <source>
        <dbReference type="Proteomes" id="UP000235371"/>
    </source>
</evidence>
<reference evidence="1 2" key="1">
    <citation type="submission" date="2016-04" db="EMBL/GenBank/DDBJ databases">
        <title>A degradative enzymes factory behind the ericoid mycorrhizal symbiosis.</title>
        <authorList>
            <consortium name="DOE Joint Genome Institute"/>
            <person name="Martino E."/>
            <person name="Morin E."/>
            <person name="Grelet G."/>
            <person name="Kuo A."/>
            <person name="Kohler A."/>
            <person name="Daghino S."/>
            <person name="Barry K."/>
            <person name="Choi C."/>
            <person name="Cichocki N."/>
            <person name="Clum A."/>
            <person name="Copeland A."/>
            <person name="Hainaut M."/>
            <person name="Haridas S."/>
            <person name="Labutti K."/>
            <person name="Lindquist E."/>
            <person name="Lipzen A."/>
            <person name="Khouja H.-R."/>
            <person name="Murat C."/>
            <person name="Ohm R."/>
            <person name="Olson A."/>
            <person name="Spatafora J."/>
            <person name="Veneault-Fourrey C."/>
            <person name="Henrissat B."/>
            <person name="Grigoriev I."/>
            <person name="Martin F."/>
            <person name="Perotto S."/>
        </authorList>
    </citation>
    <scope>NUCLEOTIDE SEQUENCE [LARGE SCALE GENOMIC DNA]</scope>
    <source>
        <strain evidence="1 2">E</strain>
    </source>
</reference>
<keyword evidence="2" id="KW-1185">Reference proteome</keyword>
<dbReference type="Proteomes" id="UP000235371">
    <property type="component" value="Unassembled WGS sequence"/>
</dbReference>
<gene>
    <name evidence="1" type="ORF">K444DRAFT_656329</name>
</gene>
<sequence length="1645" mass="188046">MASPLDISVSEARAIVLRVSRLNGWHEPELEATTDPRVLESIANLRRHLADTVQTIAEDIGSVRGRFILELTQNVEDCSFDVANSHHQTRWLSFEVHPERIIVESNQDGFDENDVSQICRTGRSWKRQQHGFVGEKGIGFKAVFQVASRVHVQSNAFSFYFVYRSDGTVAERMGMVTPLLADDPIPLDRRPLTRMTLTPNNTRYENLVAHFDKVHPTLLLFLSKIQEIKITVHRQPGGKTITTFSKEAPSEATPANLTLLIKTVEEEVEVFGMEPETSRYYIFRYQITDLSEDEARPERNGCELVLAFQVDDSDRPMKPTQYDVFAYLPVGNFGFNFLIQADFILQASREEAQSDSEWNKDILSAIADRFCNAVLDFCSRDGPLRYRWVEYLPSGAALQTHHFWKELSRKIIDRLKNANILYLHGTSELRKPENVRTLPPAYLDENGSPLFRDRPGRYSKYLSLEYGPENTNTLKELFEIRDIEDLAMCHRIKHDLRCPDSRMKSGETSHNWHSRAAHLIISMLQRSRGTDIETMVFEDLELIPLNDGRWVTAAETNSYFPAEIGPAIPQDIVITIDPESIVNETREQLFEDLGATECPPDEVIGKIWRKYSTRNGAADLASSKLHLSYLYWHAEDISDPGFLHLWIYDENERRINTRRTDVPVYLPSEDEYGPHALFRGALPELPVSFLNYEYLDFVSPITRQTRQHGMSWRDWLTRALVIRDVPRLNFRAGSLSTEFRHILQHRPNKIVGTLKTHWATYRPEMTDSIKEEIKTANVQCWGVSPTQLKFTYFPTEGLMNESASLGIVSRFPFLDRDTLLGYTDSPEDWAFLARFGVQFEANITFYLEILRQHESRLQNVWNWARIHILNTYSSISDHYSERNRQIIVEAFHRENLILDPSCFQPRSSGPRWIDIDNCVWEGPQDVLDKTPLHSLSDYRTNRKIARLFHGEILQIQNADWNDYKRTLSKLKTNPNPVWNVGDRAQRLYRLFLESPLSDGEWDSIRNAFEDEGLIYVPSINQWYPPSLCLWSSPVPVEGRAVIGADYPEGLTDFFLTFLRISPATLQTLVEALRSLGEIRSSVESIKKMIKAINRKDPEQQDLEPLATCNVLPIRRHVSHGSITLGNLQETFAIIDNTKLSAIFQDHVDLLEFSLEEVHELAPFLGGLGLQSKYLSRLCTTQTSCDENGTADERLTRKFTDRAYEILRIAVSHRTPKASRSLYDRLLASSILKTDMISTTHTLHHTNGATTGPIHGNTGHVHIRNQENGWQIFVPTLRSNRELCYQIHLPEALATAIEIPTSCREHISFVLNNSISIINDLLETVGIGHVPGIEAFPRSLVYYSDGEEEEEEVVAIREGTSRVVAGEFFGASQVSRIGVAIPEGGSTPPSNISSPQQFFEPEPDNIPNIPIQGIFGNVDAYTQLLSHVIRLARQTSLPQSTFPTAPGNGQYLLGYDHQAAFGVRVLDQMRHDNKIGAAGELFVYEILLNTLEPLFGVGNWRSTIRQLVTVHPNYRGMASWDEHETSDIVYTDTNSHLTRLLIRLGYLDIIWNESEPEYFIEIKTTTGNCADRFFMSYNQYNMMQEKALRPGHTSPQIYLICRVYDLGKDSMNLKIYVDPEAHRQRGALLFAANWTVRAAPEQRIRS</sequence>
<evidence type="ECO:0000313" key="1">
    <source>
        <dbReference type="EMBL" id="PMD53119.1"/>
    </source>
</evidence>
<dbReference type="RefSeq" id="XP_024730023.1">
    <property type="nucleotide sequence ID" value="XM_024886076.1"/>
</dbReference>
<dbReference type="STRING" id="1095630.A0A2J6SQV8"/>
<dbReference type="SUPFAM" id="SSF55874">
    <property type="entry name" value="ATPase domain of HSP90 chaperone/DNA topoisomerase II/histidine kinase"/>
    <property type="match status" value="1"/>
</dbReference>
<dbReference type="PANTHER" id="PTHR32387:SF0">
    <property type="entry name" value="PROTEIN NO VEIN"/>
    <property type="match status" value="1"/>
</dbReference>
<dbReference type="GeneID" id="36594153"/>
<protein>
    <submittedName>
        <fullName evidence="1">Uncharacterized protein</fullName>
    </submittedName>
</protein>
<proteinExistence type="predicted"/>
<name>A0A2J6SQV8_9HELO</name>
<dbReference type="EMBL" id="KZ613895">
    <property type="protein sequence ID" value="PMD53119.1"/>
    <property type="molecule type" value="Genomic_DNA"/>
</dbReference>
<organism evidence="1 2">
    <name type="scientific">Hyaloscypha bicolor E</name>
    <dbReference type="NCBI Taxonomy" id="1095630"/>
    <lineage>
        <taxon>Eukaryota</taxon>
        <taxon>Fungi</taxon>
        <taxon>Dikarya</taxon>
        <taxon>Ascomycota</taxon>
        <taxon>Pezizomycotina</taxon>
        <taxon>Leotiomycetes</taxon>
        <taxon>Helotiales</taxon>
        <taxon>Hyaloscyphaceae</taxon>
        <taxon>Hyaloscypha</taxon>
        <taxon>Hyaloscypha bicolor</taxon>
    </lineage>
</organism>
<dbReference type="Gene3D" id="3.30.565.10">
    <property type="entry name" value="Histidine kinase-like ATPase, C-terminal domain"/>
    <property type="match status" value="1"/>
</dbReference>
<dbReference type="InterPro" id="IPR052957">
    <property type="entry name" value="Auxin_embryo_med"/>
</dbReference>
<dbReference type="OrthoDB" id="1262810at2759"/>
<accession>A0A2J6SQV8</accession>
<dbReference type="PANTHER" id="PTHR32387">
    <property type="entry name" value="WU:FJ29H11"/>
    <property type="match status" value="1"/>
</dbReference>